<dbReference type="EMBL" id="MTKT01003950">
    <property type="protein sequence ID" value="OWM73456.1"/>
    <property type="molecule type" value="Genomic_DNA"/>
</dbReference>
<gene>
    <name evidence="1" type="ORF">CDL15_Pgr026555</name>
</gene>
<dbReference type="PANTHER" id="PTHR43049">
    <property type="entry name" value="EARLY ENDOSOME ANTIGEN"/>
    <property type="match status" value="1"/>
</dbReference>
<reference evidence="2" key="1">
    <citation type="journal article" date="2017" name="Plant J.">
        <title>The pomegranate (Punica granatum L.) genome and the genomics of punicalagin biosynthesis.</title>
        <authorList>
            <person name="Qin G."/>
            <person name="Xu C."/>
            <person name="Ming R."/>
            <person name="Tang H."/>
            <person name="Guyot R."/>
            <person name="Kramer E.M."/>
            <person name="Hu Y."/>
            <person name="Yi X."/>
            <person name="Qi Y."/>
            <person name="Xu X."/>
            <person name="Gao Z."/>
            <person name="Pan H."/>
            <person name="Jian J."/>
            <person name="Tian Y."/>
            <person name="Yue Z."/>
            <person name="Xu Y."/>
        </authorList>
    </citation>
    <scope>NUCLEOTIDE SEQUENCE [LARGE SCALE GENOMIC DNA]</scope>
    <source>
        <strain evidence="2">cv. Dabenzi</strain>
    </source>
</reference>
<dbReference type="Proteomes" id="UP000197138">
    <property type="component" value="Unassembled WGS sequence"/>
</dbReference>
<organism evidence="1 2">
    <name type="scientific">Punica granatum</name>
    <name type="common">Pomegranate</name>
    <dbReference type="NCBI Taxonomy" id="22663"/>
    <lineage>
        <taxon>Eukaryota</taxon>
        <taxon>Viridiplantae</taxon>
        <taxon>Streptophyta</taxon>
        <taxon>Embryophyta</taxon>
        <taxon>Tracheophyta</taxon>
        <taxon>Spermatophyta</taxon>
        <taxon>Magnoliopsida</taxon>
        <taxon>eudicotyledons</taxon>
        <taxon>Gunneridae</taxon>
        <taxon>Pentapetalae</taxon>
        <taxon>rosids</taxon>
        <taxon>malvids</taxon>
        <taxon>Myrtales</taxon>
        <taxon>Lythraceae</taxon>
        <taxon>Punica</taxon>
    </lineage>
</organism>
<proteinExistence type="predicted"/>
<dbReference type="AlphaFoldDB" id="A0A218WLF7"/>
<dbReference type="PANTHER" id="PTHR43049:SF1">
    <property type="entry name" value="EARLY ENDOSOME ANTIGEN"/>
    <property type="match status" value="1"/>
</dbReference>
<accession>A0A218WLF7</accession>
<evidence type="ECO:0000313" key="1">
    <source>
        <dbReference type="EMBL" id="OWM73456.1"/>
    </source>
</evidence>
<comment type="caution">
    <text evidence="1">The sequence shown here is derived from an EMBL/GenBank/DDBJ whole genome shotgun (WGS) entry which is preliminary data.</text>
</comment>
<sequence length="311" mass="34507">MVHMAILNPDRTGEDTNVVENALSRAYPDLSLKDALEAERYISNASEMNERKSWKMVEANIGDEWRVNLFDCCAKPCLKDLSQPRLESLQNDLNYEGPIAEALGKSPSLKEELDESLAKVASLETIVEERKQKFVKADNKASQALLDNELLVERNLQLQVDELQELLNYVALNKDATALIATITKLQFEEMQWQSVEVKLIEGRCSQQMRELVHGANGGLRAMVAIIMGIGTLVTDRIPVMNDSLSGFAGGALASAIGELQKAYSDRVTMKALREIHLPRDEEEMVDLSGARRPPAPAADEFPSPWLAATL</sequence>
<evidence type="ECO:0000313" key="2">
    <source>
        <dbReference type="Proteomes" id="UP000197138"/>
    </source>
</evidence>
<name>A0A218WLF7_PUNGR</name>
<protein>
    <submittedName>
        <fullName evidence="1">Uncharacterized protein</fullName>
    </submittedName>
</protein>